<keyword evidence="2" id="KW-0067">ATP-binding</keyword>
<dbReference type="Pfam" id="PF16326">
    <property type="entry name" value="ABC_tran_CTD"/>
    <property type="match status" value="1"/>
</dbReference>
<dbReference type="Gene3D" id="1.10.287.380">
    <property type="entry name" value="Valyl-tRNA synthetase, C-terminal domain"/>
    <property type="match status" value="1"/>
</dbReference>
<organism evidence="5 6">
    <name type="scientific">Bifidobacterium xylocopae</name>
    <dbReference type="NCBI Taxonomy" id="2493119"/>
    <lineage>
        <taxon>Bacteria</taxon>
        <taxon>Bacillati</taxon>
        <taxon>Actinomycetota</taxon>
        <taxon>Actinomycetes</taxon>
        <taxon>Bifidobacteriales</taxon>
        <taxon>Bifidobacteriaceae</taxon>
        <taxon>Bifidobacterium</taxon>
    </lineage>
</organism>
<name>A0A366KC22_9BIFI</name>
<keyword evidence="1" id="KW-0547">Nucleotide-binding</keyword>
<evidence type="ECO:0000313" key="6">
    <source>
        <dbReference type="Proteomes" id="UP000252345"/>
    </source>
</evidence>
<evidence type="ECO:0000313" key="5">
    <source>
        <dbReference type="EMBL" id="RBP98738.1"/>
    </source>
</evidence>
<dbReference type="InterPro" id="IPR051309">
    <property type="entry name" value="ABCF_ATPase"/>
</dbReference>
<evidence type="ECO:0000256" key="2">
    <source>
        <dbReference type="ARBA" id="ARBA00022840"/>
    </source>
</evidence>
<feature type="compositionally biased region" description="Polar residues" evidence="3">
    <location>
        <begin position="68"/>
        <end position="82"/>
    </location>
</feature>
<proteinExistence type="predicted"/>
<evidence type="ECO:0000256" key="3">
    <source>
        <dbReference type="SAM" id="MobiDB-lite"/>
    </source>
</evidence>
<accession>A0A366KC22</accession>
<dbReference type="InterPro" id="IPR037118">
    <property type="entry name" value="Val-tRNA_synth_C_sf"/>
</dbReference>
<feature type="compositionally biased region" description="Basic and acidic residues" evidence="3">
    <location>
        <begin position="88"/>
        <end position="109"/>
    </location>
</feature>
<sequence length="164" mass="18261">MEDLLDSWPGTLIVVSHDRYLLERVTDQQYALIGGKVLHLPGGVDDYLAMVESGSSRRSPSPDRETPGNGSTNSAVSVTSQEAAPRPGKSDRQVQRELNKRSRSIERKLSKLNGQVEDLQARMARHDPADYEGLGRLNEQVKAIQAEIGPLEEEWLEIGERLED</sequence>
<dbReference type="Gene3D" id="3.40.50.300">
    <property type="entry name" value="P-loop containing nucleotide triphosphate hydrolases"/>
    <property type="match status" value="1"/>
</dbReference>
<protein>
    <recommendedName>
        <fullName evidence="4">ABC transporter Uup C-terminal domain-containing protein</fullName>
    </recommendedName>
</protein>
<dbReference type="EMBL" id="PDCH01000032">
    <property type="protein sequence ID" value="RBP98738.1"/>
    <property type="molecule type" value="Genomic_DNA"/>
</dbReference>
<dbReference type="Proteomes" id="UP000252345">
    <property type="component" value="Unassembled WGS sequence"/>
</dbReference>
<evidence type="ECO:0000259" key="4">
    <source>
        <dbReference type="Pfam" id="PF16326"/>
    </source>
</evidence>
<dbReference type="GO" id="GO:0003677">
    <property type="term" value="F:DNA binding"/>
    <property type="evidence" value="ECO:0007669"/>
    <property type="project" value="InterPro"/>
</dbReference>
<dbReference type="InterPro" id="IPR032524">
    <property type="entry name" value="ABC_tran_C"/>
</dbReference>
<dbReference type="InterPro" id="IPR027417">
    <property type="entry name" value="P-loop_NTPase"/>
</dbReference>
<dbReference type="PANTHER" id="PTHR42855:SF1">
    <property type="entry name" value="ABC TRANSPORTER DOMAIN-CONTAINING PROTEIN"/>
    <property type="match status" value="1"/>
</dbReference>
<evidence type="ECO:0000256" key="1">
    <source>
        <dbReference type="ARBA" id="ARBA00022741"/>
    </source>
</evidence>
<keyword evidence="6" id="KW-1185">Reference proteome</keyword>
<dbReference type="AlphaFoldDB" id="A0A366KC22"/>
<feature type="domain" description="ABC transporter Uup C-terminal" evidence="4">
    <location>
        <begin position="93"/>
        <end position="158"/>
    </location>
</feature>
<reference evidence="5 6" key="1">
    <citation type="submission" date="2017-10" db="EMBL/GenBank/DDBJ databases">
        <title>Bifidobacterium xylocopum sp. nov. and Bifidobacterium aemilianum sp. nov., from the carpenter bee (Xylocopa violacea) digestive tract.</title>
        <authorList>
            <person name="Alberoni D."/>
            <person name="Baffoni L."/>
            <person name="Di Gioia D."/>
            <person name="Gaggia F."/>
            <person name="Biavati B."/>
        </authorList>
    </citation>
    <scope>NUCLEOTIDE SEQUENCE [LARGE SCALE GENOMIC DNA]</scope>
    <source>
        <strain evidence="5 6">XV2</strain>
    </source>
</reference>
<gene>
    <name evidence="5" type="ORF">CRD59_07485</name>
</gene>
<comment type="caution">
    <text evidence="5">The sequence shown here is derived from an EMBL/GenBank/DDBJ whole genome shotgun (WGS) entry which is preliminary data.</text>
</comment>
<dbReference type="GO" id="GO:0005524">
    <property type="term" value="F:ATP binding"/>
    <property type="evidence" value="ECO:0007669"/>
    <property type="project" value="UniProtKB-KW"/>
</dbReference>
<dbReference type="PANTHER" id="PTHR42855">
    <property type="entry name" value="ABC TRANSPORTER ATP-BINDING SUBUNIT"/>
    <property type="match status" value="1"/>
</dbReference>
<feature type="region of interest" description="Disordered" evidence="3">
    <location>
        <begin position="52"/>
        <end position="113"/>
    </location>
</feature>